<dbReference type="InterPro" id="IPR006214">
    <property type="entry name" value="Bax_inhibitor_1-related"/>
</dbReference>
<feature type="transmembrane region" description="Helical" evidence="5">
    <location>
        <begin position="191"/>
        <end position="212"/>
    </location>
</feature>
<feature type="transmembrane region" description="Helical" evidence="5">
    <location>
        <begin position="106"/>
        <end position="127"/>
    </location>
</feature>
<organism evidence="6 7">
    <name type="scientific">Malassezia furfur</name>
    <name type="common">Pityriasis versicolor infection agent</name>
    <name type="synonym">Pityrosporum furfur</name>
    <dbReference type="NCBI Taxonomy" id="55194"/>
    <lineage>
        <taxon>Eukaryota</taxon>
        <taxon>Fungi</taxon>
        <taxon>Dikarya</taxon>
        <taxon>Basidiomycota</taxon>
        <taxon>Ustilaginomycotina</taxon>
        <taxon>Malasseziomycetes</taxon>
        <taxon>Malasseziales</taxon>
        <taxon>Malasseziaceae</taxon>
        <taxon>Malassezia</taxon>
    </lineage>
</organism>
<evidence type="ECO:0000256" key="1">
    <source>
        <dbReference type="ARBA" id="ARBA00004141"/>
    </source>
</evidence>
<dbReference type="Pfam" id="PF01027">
    <property type="entry name" value="Bax1-I"/>
    <property type="match status" value="1"/>
</dbReference>
<evidence type="ECO:0000313" key="6">
    <source>
        <dbReference type="EMBL" id="WFD49833.1"/>
    </source>
</evidence>
<sequence>MPADAPPPYTYHSISQDEEAQLADSDAFKVDVTVEQSDPEVRALFVRKVYSVLFLQLLGTAVVAGAMSTSGAVAWVQQNSWFLFVPLIGSLASLGALYWKSQSHPANLVLLALFTLMESLLLGTVVSVVDVAVLFKAVVLTTLVFGALTAFTLQTRYNFESLASYLYYGLMLLVGVGLVQLFFPYNHTFELLYSVAGCAIFSGYILFDTYLIQQRYVSYFLG</sequence>
<proteinExistence type="inferred from homology"/>
<dbReference type="PANTHER" id="PTHR23291">
    <property type="entry name" value="BAX INHIBITOR-RELATED"/>
    <property type="match status" value="1"/>
</dbReference>
<feature type="transmembrane region" description="Helical" evidence="5">
    <location>
        <begin position="81"/>
        <end position="99"/>
    </location>
</feature>
<accession>A0ABY8F2V5</accession>
<keyword evidence="2 5" id="KW-0812">Transmembrane</keyword>
<keyword evidence="7" id="KW-1185">Reference proteome</keyword>
<evidence type="ECO:0000256" key="3">
    <source>
        <dbReference type="ARBA" id="ARBA00022989"/>
    </source>
</evidence>
<keyword evidence="3 5" id="KW-1133">Transmembrane helix</keyword>
<protein>
    <submittedName>
        <fullName evidence="6">Uncharacterized protein</fullName>
    </submittedName>
</protein>
<evidence type="ECO:0000256" key="4">
    <source>
        <dbReference type="ARBA" id="ARBA00023136"/>
    </source>
</evidence>
<dbReference type="EMBL" id="CP046240">
    <property type="protein sequence ID" value="WFD49833.1"/>
    <property type="molecule type" value="Genomic_DNA"/>
</dbReference>
<dbReference type="Proteomes" id="UP000818624">
    <property type="component" value="Chromosome 7"/>
</dbReference>
<keyword evidence="4 5" id="KW-0472">Membrane</keyword>
<feature type="transmembrane region" description="Helical" evidence="5">
    <location>
        <begin position="165"/>
        <end position="185"/>
    </location>
</feature>
<feature type="transmembrane region" description="Helical" evidence="5">
    <location>
        <begin position="52"/>
        <end position="75"/>
    </location>
</feature>
<comment type="subcellular location">
    <subcellularLocation>
        <location evidence="1">Membrane</location>
        <topology evidence="1">Multi-pass membrane protein</topology>
    </subcellularLocation>
</comment>
<evidence type="ECO:0000256" key="5">
    <source>
        <dbReference type="RuleBase" id="RU004379"/>
    </source>
</evidence>
<reference evidence="6 7" key="1">
    <citation type="journal article" date="2020" name="Elife">
        <title>Loss of centromere function drives karyotype evolution in closely related Malassezia species.</title>
        <authorList>
            <person name="Sankaranarayanan S.R."/>
            <person name="Ianiri G."/>
            <person name="Coelho M.A."/>
            <person name="Reza M.H."/>
            <person name="Thimmappa B.C."/>
            <person name="Ganguly P."/>
            <person name="Vadnala R.N."/>
            <person name="Sun S."/>
            <person name="Siddharthan R."/>
            <person name="Tellgren-Roth C."/>
            <person name="Dawson T.L."/>
            <person name="Heitman J."/>
            <person name="Sanyal K."/>
        </authorList>
    </citation>
    <scope>NUCLEOTIDE SEQUENCE [LARGE SCALE GENOMIC DNA]</scope>
    <source>
        <strain evidence="6">CBS14141</strain>
    </source>
</reference>
<evidence type="ECO:0000256" key="2">
    <source>
        <dbReference type="ARBA" id="ARBA00022692"/>
    </source>
</evidence>
<feature type="transmembrane region" description="Helical" evidence="5">
    <location>
        <begin position="133"/>
        <end position="153"/>
    </location>
</feature>
<evidence type="ECO:0000313" key="7">
    <source>
        <dbReference type="Proteomes" id="UP000818624"/>
    </source>
</evidence>
<gene>
    <name evidence="6" type="ORF">GLX27_004518</name>
</gene>
<dbReference type="PANTHER" id="PTHR23291:SF50">
    <property type="entry name" value="PROTEIN LIFEGUARD 4"/>
    <property type="match status" value="1"/>
</dbReference>
<name>A0ABY8F2V5_MALFU</name>
<comment type="similarity">
    <text evidence="5">Belongs to the BI1 family.</text>
</comment>